<comment type="caution">
    <text evidence="3">The sequence shown here is derived from an EMBL/GenBank/DDBJ whole genome shotgun (WGS) entry which is preliminary data.</text>
</comment>
<evidence type="ECO:0000313" key="3">
    <source>
        <dbReference type="EMBL" id="KAL2911663.1"/>
    </source>
</evidence>
<sequence length="356" mass="39478">MSSRRVCLFVTVVRQKYQIDYIYTTYFVSCRATPSGIGKTAIEISKHHPETPMMEDERLREMNLGELTGLSWPKVKALLKKEDKHFEDLVSRSGESPAQFRSRVINFYGALISRHLVEPHERVMATMSMSLLSLHSKATDPKEIAAYHATTSTAIPGQVCDPAPAPIVAKHRVGDLVKTGSNSSLNASLSARTPKLKQRHVLLVSHGGWIEQLMKHLLEDLKFKVYGRQEKSFPKNAAVYQFMIAKHYKPDGDYEWEGFIKLMNCVGHLASLQRNSTQPTIPGTRYVSESAKKNTAGMISPSVSRSNLLKGPNNAGSIPRLFSHPSKKKKKAGNAAAGAQTGQQPAANARLRSLGW</sequence>
<dbReference type="PANTHER" id="PTHR46517">
    <property type="entry name" value="FRUCTOSE-2,6-BISPHOSPHATASE TIGAR"/>
    <property type="match status" value="1"/>
</dbReference>
<feature type="compositionally biased region" description="Low complexity" evidence="2">
    <location>
        <begin position="333"/>
        <end position="349"/>
    </location>
</feature>
<name>A0ABR4MWP2_9FUNG</name>
<dbReference type="Gene3D" id="3.40.50.1240">
    <property type="entry name" value="Phosphoglycerate mutase-like"/>
    <property type="match status" value="1"/>
</dbReference>
<protein>
    <recommendedName>
        <fullName evidence="5">Phosphoglycerate mutase</fullName>
    </recommendedName>
</protein>
<dbReference type="InterPro" id="IPR051695">
    <property type="entry name" value="Phosphoglycerate_Mutase"/>
</dbReference>
<dbReference type="InterPro" id="IPR013078">
    <property type="entry name" value="His_Pase_superF_clade-1"/>
</dbReference>
<dbReference type="InterPro" id="IPR029033">
    <property type="entry name" value="His_PPase_superfam"/>
</dbReference>
<evidence type="ECO:0008006" key="5">
    <source>
        <dbReference type="Google" id="ProtNLM"/>
    </source>
</evidence>
<proteinExistence type="predicted"/>
<dbReference type="Proteomes" id="UP001527925">
    <property type="component" value="Unassembled WGS sequence"/>
</dbReference>
<gene>
    <name evidence="3" type="ORF">HK105_208871</name>
</gene>
<evidence type="ECO:0000313" key="4">
    <source>
        <dbReference type="Proteomes" id="UP001527925"/>
    </source>
</evidence>
<evidence type="ECO:0000256" key="2">
    <source>
        <dbReference type="SAM" id="MobiDB-lite"/>
    </source>
</evidence>
<evidence type="ECO:0000256" key="1">
    <source>
        <dbReference type="ARBA" id="ARBA00022801"/>
    </source>
</evidence>
<organism evidence="3 4">
    <name type="scientific">Polyrhizophydium stewartii</name>
    <dbReference type="NCBI Taxonomy" id="2732419"/>
    <lineage>
        <taxon>Eukaryota</taxon>
        <taxon>Fungi</taxon>
        <taxon>Fungi incertae sedis</taxon>
        <taxon>Chytridiomycota</taxon>
        <taxon>Chytridiomycota incertae sedis</taxon>
        <taxon>Chytridiomycetes</taxon>
        <taxon>Rhizophydiales</taxon>
        <taxon>Rhizophydiales incertae sedis</taxon>
        <taxon>Polyrhizophydium</taxon>
    </lineage>
</organism>
<dbReference type="Pfam" id="PF00300">
    <property type="entry name" value="His_Phos_1"/>
    <property type="match status" value="1"/>
</dbReference>
<keyword evidence="4" id="KW-1185">Reference proteome</keyword>
<dbReference type="EMBL" id="JADGIZ020000094">
    <property type="protein sequence ID" value="KAL2911663.1"/>
    <property type="molecule type" value="Genomic_DNA"/>
</dbReference>
<keyword evidence="1" id="KW-0378">Hydrolase</keyword>
<dbReference type="PANTHER" id="PTHR46517:SF1">
    <property type="entry name" value="FRUCTOSE-2,6-BISPHOSPHATASE TIGAR"/>
    <property type="match status" value="1"/>
</dbReference>
<accession>A0ABR4MWP2</accession>
<feature type="region of interest" description="Disordered" evidence="2">
    <location>
        <begin position="297"/>
        <end position="356"/>
    </location>
</feature>
<reference evidence="3 4" key="1">
    <citation type="submission" date="2023-09" db="EMBL/GenBank/DDBJ databases">
        <title>Pangenome analysis of Batrachochytrium dendrobatidis and related Chytrids.</title>
        <authorList>
            <person name="Yacoub M.N."/>
            <person name="Stajich J.E."/>
            <person name="James T.Y."/>
        </authorList>
    </citation>
    <scope>NUCLEOTIDE SEQUENCE [LARGE SCALE GENOMIC DNA]</scope>
    <source>
        <strain evidence="3 4">JEL0888</strain>
    </source>
</reference>
<dbReference type="SUPFAM" id="SSF53254">
    <property type="entry name" value="Phosphoglycerate mutase-like"/>
    <property type="match status" value="1"/>
</dbReference>